<proteinExistence type="predicted"/>
<sequence>MNVGVARKWVFPIIRILIFLAIAGALVKIAFFGDSQPVSDAASPAGQIVEPQVPVTIGTIKNDVTLRGTVAADDAVEIKATLAGQVRAVMVSQGQYVDTGTEILTLRADVMNPDGTSYVDYETVVSPTAGVLSSFTALAGQTFAVGDDVGKVAPPTFHVSGPIAPEQQYRLLNQPTEAQVTITGGPAPFSCTGLTIAAPVAGADPGAAPGSPTVRCAVPVDMTVFAGLSAELTLAGGVATDVLTIPTTAVEGSSQTGNVFFVLPDGATESRPITLGINDGVNVEVLGGLAEGDMILQFIPGAAAPVDGPLPGQCIDDGKGNTVCG</sequence>
<dbReference type="GO" id="GO:1990281">
    <property type="term" value="C:efflux pump complex"/>
    <property type="evidence" value="ECO:0007669"/>
    <property type="project" value="TreeGrafter"/>
</dbReference>
<gene>
    <name evidence="2" type="ORF">SAMN06296378_2119</name>
</gene>
<dbReference type="Proteomes" id="UP000219440">
    <property type="component" value="Unassembled WGS sequence"/>
</dbReference>
<dbReference type="EMBL" id="OCST01000004">
    <property type="protein sequence ID" value="SOE70023.1"/>
    <property type="molecule type" value="Genomic_DNA"/>
</dbReference>
<feature type="domain" description="Multidrug resistance protein MdtA-like C-terminal permuted SH3" evidence="1">
    <location>
        <begin position="241"/>
        <end position="294"/>
    </location>
</feature>
<accession>A0A2C8ZVW7</accession>
<dbReference type="Gene3D" id="2.40.50.100">
    <property type="match status" value="1"/>
</dbReference>
<dbReference type="RefSeq" id="WP_229671377.1">
    <property type="nucleotide sequence ID" value="NZ_BMLC01000003.1"/>
</dbReference>
<dbReference type="PANTHER" id="PTHR30469:SF33">
    <property type="entry name" value="SLR1207 PROTEIN"/>
    <property type="match status" value="1"/>
</dbReference>
<evidence type="ECO:0000259" key="1">
    <source>
        <dbReference type="Pfam" id="PF25967"/>
    </source>
</evidence>
<reference evidence="2 3" key="1">
    <citation type="submission" date="2017-09" db="EMBL/GenBank/DDBJ databases">
        <authorList>
            <person name="Ehlers B."/>
            <person name="Leendertz F.H."/>
        </authorList>
    </citation>
    <scope>NUCLEOTIDE SEQUENCE [LARGE SCALE GENOMIC DNA]</scope>
    <source>
        <strain evidence="2 3">CGMCC 1.05381</strain>
    </source>
</reference>
<protein>
    <recommendedName>
        <fullName evidence="1">Multidrug resistance protein MdtA-like C-terminal permuted SH3 domain-containing protein</fullName>
    </recommendedName>
</protein>
<dbReference type="PANTHER" id="PTHR30469">
    <property type="entry name" value="MULTIDRUG RESISTANCE PROTEIN MDTA"/>
    <property type="match status" value="1"/>
</dbReference>
<dbReference type="InterPro" id="IPR058627">
    <property type="entry name" value="MdtA-like_C"/>
</dbReference>
<evidence type="ECO:0000313" key="2">
    <source>
        <dbReference type="EMBL" id="SOE70023.1"/>
    </source>
</evidence>
<dbReference type="Gene3D" id="2.40.420.20">
    <property type="match status" value="1"/>
</dbReference>
<dbReference type="InterPro" id="IPR011053">
    <property type="entry name" value="Single_hybrid_motif"/>
</dbReference>
<dbReference type="SUPFAM" id="SSF51230">
    <property type="entry name" value="Single hybrid motif"/>
    <property type="match status" value="1"/>
</dbReference>
<name>A0A2C8ZVW7_9MICO</name>
<dbReference type="Pfam" id="PF25967">
    <property type="entry name" value="RND-MFP_C"/>
    <property type="match status" value="1"/>
</dbReference>
<evidence type="ECO:0000313" key="3">
    <source>
        <dbReference type="Proteomes" id="UP000219440"/>
    </source>
</evidence>
<dbReference type="GO" id="GO:0015562">
    <property type="term" value="F:efflux transmembrane transporter activity"/>
    <property type="evidence" value="ECO:0007669"/>
    <property type="project" value="TreeGrafter"/>
</dbReference>
<organism evidence="2 3">
    <name type="scientific">Salinibacterium xinjiangense</name>
    <dbReference type="NCBI Taxonomy" id="386302"/>
    <lineage>
        <taxon>Bacteria</taxon>
        <taxon>Bacillati</taxon>
        <taxon>Actinomycetota</taxon>
        <taxon>Actinomycetes</taxon>
        <taxon>Micrococcales</taxon>
        <taxon>Microbacteriaceae</taxon>
        <taxon>Salinibacterium</taxon>
    </lineage>
</organism>
<keyword evidence="3" id="KW-1185">Reference proteome</keyword>
<dbReference type="AlphaFoldDB" id="A0A2C8ZVW7"/>